<dbReference type="EMBL" id="BASE01000099">
    <property type="protein sequence ID" value="GAM15908.1"/>
    <property type="molecule type" value="Genomic_DNA"/>
</dbReference>
<proteinExistence type="predicted"/>
<name>A0A0A8X7P4_MESS1</name>
<organism evidence="1 2">
    <name type="scientific">Mesobacillus selenatarsenatis (strain DSM 18680 / JCM 14380 / FERM P-15431 / SF-1)</name>
    <dbReference type="NCBI Taxonomy" id="1321606"/>
    <lineage>
        <taxon>Bacteria</taxon>
        <taxon>Bacillati</taxon>
        <taxon>Bacillota</taxon>
        <taxon>Bacilli</taxon>
        <taxon>Bacillales</taxon>
        <taxon>Bacillaceae</taxon>
        <taxon>Mesobacillus</taxon>
    </lineage>
</organism>
<sequence length="41" mass="4800">MMVSQQEILDVFSKNLSSWNEKYGVKRIGLFGSYSSEEQKR</sequence>
<dbReference type="SUPFAM" id="SSF81301">
    <property type="entry name" value="Nucleotidyltransferase"/>
    <property type="match status" value="1"/>
</dbReference>
<dbReference type="InterPro" id="IPR043519">
    <property type="entry name" value="NT_sf"/>
</dbReference>
<reference evidence="1 2" key="1">
    <citation type="submission" date="2013-06" db="EMBL/GenBank/DDBJ databases">
        <title>Whole genome shotgun sequence of Bacillus selenatarsenatis SF-1.</title>
        <authorList>
            <person name="Kuroda M."/>
            <person name="Sei K."/>
            <person name="Yamashita M."/>
            <person name="Ike M."/>
        </authorList>
    </citation>
    <scope>NUCLEOTIDE SEQUENCE [LARGE SCALE GENOMIC DNA]</scope>
    <source>
        <strain evidence="1 2">SF-1</strain>
    </source>
</reference>
<accession>A0A0A8X7P4</accession>
<dbReference type="Proteomes" id="UP000031014">
    <property type="component" value="Unassembled WGS sequence"/>
</dbReference>
<evidence type="ECO:0008006" key="3">
    <source>
        <dbReference type="Google" id="ProtNLM"/>
    </source>
</evidence>
<evidence type="ECO:0000313" key="2">
    <source>
        <dbReference type="Proteomes" id="UP000031014"/>
    </source>
</evidence>
<protein>
    <recommendedName>
        <fullName evidence="3">Polymerase nucleotidyl transferase domain-containing protein</fullName>
    </recommendedName>
</protein>
<keyword evidence="2" id="KW-1185">Reference proteome</keyword>
<gene>
    <name evidence="1" type="ORF">SAMD00020551_4079</name>
</gene>
<dbReference type="AlphaFoldDB" id="A0A0A8X7P4"/>
<comment type="caution">
    <text evidence="1">The sequence shown here is derived from an EMBL/GenBank/DDBJ whole genome shotgun (WGS) entry which is preliminary data.</text>
</comment>
<evidence type="ECO:0000313" key="1">
    <source>
        <dbReference type="EMBL" id="GAM15908.1"/>
    </source>
</evidence>